<accession>A0AAV2HNC1</accession>
<dbReference type="SMART" id="SM00209">
    <property type="entry name" value="TSP1"/>
    <property type="match status" value="4"/>
</dbReference>
<dbReference type="Gene3D" id="2.20.100.10">
    <property type="entry name" value="Thrombospondin type-1 (TSP1) repeat"/>
    <property type="match status" value="4"/>
</dbReference>
<dbReference type="InterPro" id="IPR002223">
    <property type="entry name" value="Kunitz_BPTI"/>
</dbReference>
<evidence type="ECO:0000256" key="5">
    <source>
        <dbReference type="ARBA" id="ARBA00022690"/>
    </source>
</evidence>
<dbReference type="Proteomes" id="UP001497497">
    <property type="component" value="Unassembled WGS sequence"/>
</dbReference>
<evidence type="ECO:0000256" key="6">
    <source>
        <dbReference type="ARBA" id="ARBA00022723"/>
    </source>
</evidence>
<keyword evidence="10" id="KW-0722">Serine protease inhibitor</keyword>
<proteinExistence type="predicted"/>
<feature type="domain" description="Spondin" evidence="18">
    <location>
        <begin position="113"/>
        <end position="306"/>
    </location>
</feature>
<dbReference type="GO" id="GO:0004867">
    <property type="term" value="F:serine-type endopeptidase inhibitor activity"/>
    <property type="evidence" value="ECO:0007669"/>
    <property type="project" value="UniProtKB-KW"/>
</dbReference>
<evidence type="ECO:0000256" key="14">
    <source>
        <dbReference type="SAM" id="Coils"/>
    </source>
</evidence>
<evidence type="ECO:0000256" key="8">
    <source>
        <dbReference type="ARBA" id="ARBA00022737"/>
    </source>
</evidence>
<dbReference type="Pfam" id="PF00090">
    <property type="entry name" value="TSP_1"/>
    <property type="match status" value="2"/>
</dbReference>
<dbReference type="PROSITE" id="PS50092">
    <property type="entry name" value="TSP1"/>
    <property type="match status" value="4"/>
</dbReference>
<dbReference type="SUPFAM" id="SSF82895">
    <property type="entry name" value="TSP-1 type 1 repeat"/>
    <property type="match status" value="4"/>
</dbReference>
<keyword evidence="8" id="KW-0677">Repeat</keyword>
<evidence type="ECO:0000256" key="2">
    <source>
        <dbReference type="ARBA" id="ARBA00019594"/>
    </source>
</evidence>
<dbReference type="InterPro" id="IPR000884">
    <property type="entry name" value="TSP1_rpt"/>
</dbReference>
<dbReference type="FunFam" id="2.20.100.10:FF:000026">
    <property type="entry name" value="Spondin 1"/>
    <property type="match status" value="1"/>
</dbReference>
<evidence type="ECO:0000256" key="9">
    <source>
        <dbReference type="ARBA" id="ARBA00022889"/>
    </source>
</evidence>
<dbReference type="Gene3D" id="2.60.40.2130">
    <property type="entry name" value="F-spondin domain"/>
    <property type="match status" value="1"/>
</dbReference>
<keyword evidence="7" id="KW-0732">Signal</keyword>
<feature type="domain" description="BPTI/Kunitz inhibitor" evidence="16">
    <location>
        <begin position="510"/>
        <end position="560"/>
    </location>
</feature>
<feature type="compositionally biased region" description="Basic residues" evidence="15">
    <location>
        <begin position="671"/>
        <end position="694"/>
    </location>
</feature>
<feature type="domain" description="Reelin" evidence="17">
    <location>
        <begin position="1"/>
        <end position="106"/>
    </location>
</feature>
<keyword evidence="11" id="KW-1015">Disulfide bond</keyword>
<dbReference type="PROSITE" id="PS51020">
    <property type="entry name" value="SPONDIN"/>
    <property type="match status" value="1"/>
</dbReference>
<dbReference type="PROSITE" id="PS50279">
    <property type="entry name" value="BPTI_KUNITZ_2"/>
    <property type="match status" value="1"/>
</dbReference>
<dbReference type="PROSITE" id="PS00280">
    <property type="entry name" value="BPTI_KUNITZ_1"/>
    <property type="match status" value="1"/>
</dbReference>
<feature type="region of interest" description="Disordered" evidence="15">
    <location>
        <begin position="651"/>
        <end position="712"/>
    </location>
</feature>
<dbReference type="Pfam" id="PF06468">
    <property type="entry name" value="Spond_N"/>
    <property type="match status" value="1"/>
</dbReference>
<dbReference type="InterPro" id="IPR042307">
    <property type="entry name" value="Reeler_sf"/>
</dbReference>
<feature type="compositionally biased region" description="Basic and acidic residues" evidence="15">
    <location>
        <begin position="653"/>
        <end position="670"/>
    </location>
</feature>
<keyword evidence="12" id="KW-0325">Glycoprotein</keyword>
<dbReference type="EMBL" id="CAXITT010000187">
    <property type="protein sequence ID" value="CAL1534947.1"/>
    <property type="molecule type" value="Genomic_DNA"/>
</dbReference>
<name>A0AAV2HNC1_LYMST</name>
<dbReference type="Gene3D" id="4.10.410.10">
    <property type="entry name" value="Pancreatic trypsin inhibitor Kunitz domain"/>
    <property type="match status" value="1"/>
</dbReference>
<dbReference type="PRINTS" id="PR00759">
    <property type="entry name" value="BASICPTASE"/>
</dbReference>
<feature type="coiled-coil region" evidence="14">
    <location>
        <begin position="600"/>
        <end position="636"/>
    </location>
</feature>
<dbReference type="InterPro" id="IPR044004">
    <property type="entry name" value="TSP1_spondin_dom"/>
</dbReference>
<evidence type="ECO:0000256" key="11">
    <source>
        <dbReference type="ARBA" id="ARBA00023157"/>
    </source>
</evidence>
<evidence type="ECO:0000256" key="15">
    <source>
        <dbReference type="SAM" id="MobiDB-lite"/>
    </source>
</evidence>
<evidence type="ECO:0000259" key="18">
    <source>
        <dbReference type="PROSITE" id="PS51020"/>
    </source>
</evidence>
<keyword evidence="3" id="KW-0964">Secreted</keyword>
<dbReference type="PROSITE" id="PS51019">
    <property type="entry name" value="REELIN"/>
    <property type="match status" value="1"/>
</dbReference>
<reference evidence="19 20" key="1">
    <citation type="submission" date="2024-04" db="EMBL/GenBank/DDBJ databases">
        <authorList>
            <consortium name="Genoscope - CEA"/>
            <person name="William W."/>
        </authorList>
    </citation>
    <scope>NUCLEOTIDE SEQUENCE [LARGE SCALE GENOMIC DNA]</scope>
</reference>
<protein>
    <recommendedName>
        <fullName evidence="2">Spondin-1</fullName>
    </recommendedName>
    <alternativeName>
        <fullName evidence="13">F-spondin</fullName>
    </alternativeName>
</protein>
<dbReference type="Pfam" id="PF02014">
    <property type="entry name" value="Reeler"/>
    <property type="match status" value="1"/>
</dbReference>
<dbReference type="SMART" id="SM00131">
    <property type="entry name" value="KU"/>
    <property type="match status" value="1"/>
</dbReference>
<dbReference type="FunFam" id="4.10.410.10:FF:000011">
    <property type="entry name" value="Tissue factor pathway inhibitor"/>
    <property type="match status" value="1"/>
</dbReference>
<evidence type="ECO:0000259" key="16">
    <source>
        <dbReference type="PROSITE" id="PS50279"/>
    </source>
</evidence>
<evidence type="ECO:0000313" key="19">
    <source>
        <dbReference type="EMBL" id="CAL1534947.1"/>
    </source>
</evidence>
<dbReference type="PANTHER" id="PTHR11311">
    <property type="entry name" value="SPONDIN"/>
    <property type="match status" value="1"/>
</dbReference>
<dbReference type="GO" id="GO:0007155">
    <property type="term" value="P:cell adhesion"/>
    <property type="evidence" value="ECO:0007669"/>
    <property type="project" value="UniProtKB-KW"/>
</dbReference>
<dbReference type="PANTHER" id="PTHR11311:SF16">
    <property type="entry name" value="SPONDIN-1"/>
    <property type="match status" value="1"/>
</dbReference>
<evidence type="ECO:0000256" key="4">
    <source>
        <dbReference type="ARBA" id="ARBA00022530"/>
    </source>
</evidence>
<evidence type="ECO:0000256" key="3">
    <source>
        <dbReference type="ARBA" id="ARBA00022525"/>
    </source>
</evidence>
<organism evidence="19 20">
    <name type="scientific">Lymnaea stagnalis</name>
    <name type="common">Great pond snail</name>
    <name type="synonym">Helix stagnalis</name>
    <dbReference type="NCBI Taxonomy" id="6523"/>
    <lineage>
        <taxon>Eukaryota</taxon>
        <taxon>Metazoa</taxon>
        <taxon>Spiralia</taxon>
        <taxon>Lophotrochozoa</taxon>
        <taxon>Mollusca</taxon>
        <taxon>Gastropoda</taxon>
        <taxon>Heterobranchia</taxon>
        <taxon>Euthyneura</taxon>
        <taxon>Panpulmonata</taxon>
        <taxon>Hygrophila</taxon>
        <taxon>Lymnaeoidea</taxon>
        <taxon>Lymnaeidae</taxon>
        <taxon>Lymnaea</taxon>
    </lineage>
</organism>
<dbReference type="InterPro" id="IPR036383">
    <property type="entry name" value="TSP1_rpt_sf"/>
</dbReference>
<dbReference type="SUPFAM" id="SSF57362">
    <property type="entry name" value="BPTI-like"/>
    <property type="match status" value="1"/>
</dbReference>
<comment type="caution">
    <text evidence="19">The sequence shown here is derived from an EMBL/GenBank/DDBJ whole genome shotgun (WGS) entry which is preliminary data.</text>
</comment>
<dbReference type="InterPro" id="IPR051418">
    <property type="entry name" value="Spondin/Thrombospondin_T1"/>
</dbReference>
<dbReference type="FunFam" id="2.60.40.2130:FF:000002">
    <property type="entry name" value="Putative Spondin-1"/>
    <property type="match status" value="1"/>
</dbReference>
<dbReference type="GO" id="GO:0031012">
    <property type="term" value="C:extracellular matrix"/>
    <property type="evidence" value="ECO:0007669"/>
    <property type="project" value="TreeGrafter"/>
</dbReference>
<keyword evidence="9" id="KW-0130">Cell adhesion</keyword>
<evidence type="ECO:0000256" key="12">
    <source>
        <dbReference type="ARBA" id="ARBA00023180"/>
    </source>
</evidence>
<keyword evidence="14" id="KW-0175">Coiled coil</keyword>
<evidence type="ECO:0000256" key="1">
    <source>
        <dbReference type="ARBA" id="ARBA00004498"/>
    </source>
</evidence>
<evidence type="ECO:0000259" key="17">
    <source>
        <dbReference type="PROSITE" id="PS51019"/>
    </source>
</evidence>
<evidence type="ECO:0000313" key="20">
    <source>
        <dbReference type="Proteomes" id="UP001497497"/>
    </source>
</evidence>
<keyword evidence="20" id="KW-1185">Reference proteome</keyword>
<dbReference type="InterPro" id="IPR036880">
    <property type="entry name" value="Kunitz_BPTI_sf"/>
</dbReference>
<dbReference type="GO" id="GO:0046872">
    <property type="term" value="F:metal ion binding"/>
    <property type="evidence" value="ECO:0007669"/>
    <property type="project" value="UniProtKB-KW"/>
</dbReference>
<keyword evidence="5" id="KW-0646">Protease inhibitor</keyword>
<gene>
    <name evidence="19" type="ORF">GSLYS_00008907001</name>
</gene>
<dbReference type="InterPro" id="IPR002861">
    <property type="entry name" value="Reeler_dom"/>
</dbReference>
<dbReference type="AlphaFoldDB" id="A0AAV2HNC1"/>
<dbReference type="Pfam" id="PF00014">
    <property type="entry name" value="Kunitz_BPTI"/>
    <property type="match status" value="1"/>
</dbReference>
<feature type="compositionally biased region" description="Basic and acidic residues" evidence="15">
    <location>
        <begin position="695"/>
        <end position="710"/>
    </location>
</feature>
<dbReference type="InterPro" id="IPR009465">
    <property type="entry name" value="Spondin_N"/>
</dbReference>
<keyword evidence="6" id="KW-0479">Metal-binding</keyword>
<evidence type="ECO:0000256" key="10">
    <source>
        <dbReference type="ARBA" id="ARBA00022900"/>
    </source>
</evidence>
<dbReference type="InterPro" id="IPR020901">
    <property type="entry name" value="Prtase_inh_Kunz-CS"/>
</dbReference>
<dbReference type="Gene3D" id="2.60.40.4060">
    <property type="entry name" value="Reeler domain"/>
    <property type="match status" value="1"/>
</dbReference>
<evidence type="ECO:0000256" key="7">
    <source>
        <dbReference type="ARBA" id="ARBA00022729"/>
    </source>
</evidence>
<dbReference type="CDD" id="cd00109">
    <property type="entry name" value="Kunitz-type"/>
    <property type="match status" value="1"/>
</dbReference>
<sequence>MGLMVTATSIDKKGNQFVPGEFNTSIDSRVQDLKVDKTCDKSVISHRYLVNKNGAEFLWISPTPGTGCVHFNATVIERSDVWYKDEGNLHRVLCEESTQQDSANGVSNDVPNPQDECCACGHAMYTVEFKGLWSRNTHPKGFPDEKNAYQLHWSNVVGASHGSDFRIWDYGQLASRAVKEVCEYGASRSLENEMKENSEKIRTVIKTNQLWGPEKILETLKAVYTVNKKKHLLSLITMIGPSPDWCLGVSSQSMCTANCTWRDSFEIDLYPWDAGTDSRVTYLGRKMPTQPPERIHRITSTYPNNMESPFYGEEIKPFARLTITKNKEACTDDDGKSTSAEVSPSTDELVSMMKKKMMMKKKFDMEKCATSQWSEWSECSNPCGAGQKERRRMLKNPGITKDMCDFDLLETETCTGPCKDTKRKKLNDNFVMRHDEERDPNDVCAVTGWSDWSPCSATCGLGMKERWRMFLHNTEKKVDCGIHLMEKDLCRGEIFDCQKAMMMKNFTVICQQTADVGPCRGDFPRWFYNHTMEKCQMFSYGGCRGNENRFETEKECVDLCAEHMAVILRKEQMMIKQEMIIKQNEIEKQLLMEKERMMAKQEMMEKAQTMEEDMRRKEMLMQKQKMMEESAKLDDENVKNEMVKKQMMLNQGVEEKRQPSEEVSEEEKARMMKKQKKMQRKKERMERRMKKKMLRQQERRRNPSDNKNLSDEPVVDCMVTPWSDWSECSVSCGKGFFTKTRMIKVQPQNGGRRCPRKLTKKKKCRVQNCPIDCEMTEWNEWSPCSETCGDSSVQIRRRRRIRKPSHGGKTCPAKKEKRFCNVPMCTDSNVQNPYDRMIKADFFIS</sequence>
<comment type="subcellular location">
    <subcellularLocation>
        <location evidence="1">Secreted</location>
        <location evidence="1">Extracellular space</location>
        <location evidence="1">Extracellular matrix</location>
    </subcellularLocation>
</comment>
<dbReference type="NCBIfam" id="NF038123">
    <property type="entry name" value="NF038123_dom"/>
    <property type="match status" value="1"/>
</dbReference>
<keyword evidence="4" id="KW-0272">Extracellular matrix</keyword>
<evidence type="ECO:0000256" key="13">
    <source>
        <dbReference type="ARBA" id="ARBA00030964"/>
    </source>
</evidence>
<dbReference type="Pfam" id="PF19028">
    <property type="entry name" value="TSP1_spondin"/>
    <property type="match status" value="2"/>
</dbReference>
<dbReference type="InterPro" id="IPR038678">
    <property type="entry name" value="Spondin_N_sf"/>
</dbReference>